<organism evidence="1 2">
    <name type="scientific">Fibrisoma limi BUZ 3</name>
    <dbReference type="NCBI Taxonomy" id="1185876"/>
    <lineage>
        <taxon>Bacteria</taxon>
        <taxon>Pseudomonadati</taxon>
        <taxon>Bacteroidota</taxon>
        <taxon>Cytophagia</taxon>
        <taxon>Cytophagales</taxon>
        <taxon>Spirosomataceae</taxon>
        <taxon>Fibrisoma</taxon>
    </lineage>
</organism>
<dbReference type="EMBL" id="CAIT01000009">
    <property type="protein sequence ID" value="CCH55908.1"/>
    <property type="molecule type" value="Genomic_DNA"/>
</dbReference>
<name>I2GPT0_9BACT</name>
<comment type="caution">
    <text evidence="1">The sequence shown here is derived from an EMBL/GenBank/DDBJ whole genome shotgun (WGS) entry which is preliminary data.</text>
</comment>
<accession>I2GPT0</accession>
<gene>
    <name evidence="1" type="ORF">BN8_05208</name>
</gene>
<reference evidence="1 2" key="1">
    <citation type="journal article" date="2012" name="J. Bacteriol.">
        <title>Genome Sequence of the Filamentous Bacterium Fibrisoma limi BUZ 3T.</title>
        <authorList>
            <person name="Filippini M."/>
            <person name="Qi W."/>
            <person name="Jaenicke S."/>
            <person name="Goesmann A."/>
            <person name="Smits T.H."/>
            <person name="Bagheri H.C."/>
        </authorList>
    </citation>
    <scope>NUCLEOTIDE SEQUENCE [LARGE SCALE GENOMIC DNA]</scope>
    <source>
        <strain evidence="2">BUZ 3T</strain>
    </source>
</reference>
<protein>
    <submittedName>
        <fullName evidence="1">Uncharacterized protein</fullName>
    </submittedName>
</protein>
<evidence type="ECO:0000313" key="1">
    <source>
        <dbReference type="EMBL" id="CCH55908.1"/>
    </source>
</evidence>
<proteinExistence type="predicted"/>
<dbReference type="AlphaFoldDB" id="I2GPT0"/>
<sequence length="30" mass="3440">MPNTLAGITPQFMQTFQAEFAYQSKAFFHS</sequence>
<evidence type="ECO:0000313" key="2">
    <source>
        <dbReference type="Proteomes" id="UP000009309"/>
    </source>
</evidence>
<keyword evidence="2" id="KW-1185">Reference proteome</keyword>
<dbReference type="Proteomes" id="UP000009309">
    <property type="component" value="Unassembled WGS sequence"/>
</dbReference>